<dbReference type="AlphaFoldDB" id="A0A5J5GG18"/>
<reference evidence="1 2" key="1">
    <citation type="submission" date="2019-09" db="EMBL/GenBank/DDBJ databases">
        <authorList>
            <person name="Park J.-S."/>
            <person name="Choi H.-J."/>
        </authorList>
    </citation>
    <scope>NUCLEOTIDE SEQUENCE [LARGE SCALE GENOMIC DNA]</scope>
    <source>
        <strain evidence="1 2">176SS1-4</strain>
    </source>
</reference>
<dbReference type="RefSeq" id="WP_150445671.1">
    <property type="nucleotide sequence ID" value="NZ_VYQE01000004.1"/>
</dbReference>
<keyword evidence="2" id="KW-1185">Reference proteome</keyword>
<sequence>MNAYPDGYAFNRSWSDRFLPEIRRIVGAHLLDVAADPFDMHHATDLMVLDGRDLRIAARVRRPGYADRYPFQFTIRSQVPSGAETELAKIVNGAGDWLFYGHSDVFEQHIERWWLIDLRAFRAALIRQSANGLRIASGDKSNPDGTRFKWFDIRSFPQEPPLVVAQGSIDQ</sequence>
<gene>
    <name evidence="1" type="ORF">F3S47_12740</name>
</gene>
<organism evidence="1 2">
    <name type="scientific">Histidinibacterium aquaticum</name>
    <dbReference type="NCBI Taxonomy" id="2613962"/>
    <lineage>
        <taxon>Bacteria</taxon>
        <taxon>Pseudomonadati</taxon>
        <taxon>Pseudomonadota</taxon>
        <taxon>Alphaproteobacteria</taxon>
        <taxon>Rhodobacterales</taxon>
        <taxon>Paracoccaceae</taxon>
        <taxon>Histidinibacterium</taxon>
    </lineage>
</organism>
<comment type="caution">
    <text evidence="1">The sequence shown here is derived from an EMBL/GenBank/DDBJ whole genome shotgun (WGS) entry which is preliminary data.</text>
</comment>
<protein>
    <submittedName>
        <fullName evidence="1">Uncharacterized protein</fullName>
    </submittedName>
</protein>
<dbReference type="Proteomes" id="UP000326554">
    <property type="component" value="Unassembled WGS sequence"/>
</dbReference>
<accession>A0A5J5GG18</accession>
<evidence type="ECO:0000313" key="1">
    <source>
        <dbReference type="EMBL" id="KAA9006653.1"/>
    </source>
</evidence>
<dbReference type="EMBL" id="VYQE01000004">
    <property type="protein sequence ID" value="KAA9006653.1"/>
    <property type="molecule type" value="Genomic_DNA"/>
</dbReference>
<name>A0A5J5GG18_9RHOB</name>
<proteinExistence type="predicted"/>
<evidence type="ECO:0000313" key="2">
    <source>
        <dbReference type="Proteomes" id="UP000326554"/>
    </source>
</evidence>